<keyword evidence="1" id="KW-0472">Membrane</keyword>
<feature type="transmembrane region" description="Helical" evidence="1">
    <location>
        <begin position="358"/>
        <end position="376"/>
    </location>
</feature>
<protein>
    <submittedName>
        <fullName evidence="2">Uncharacterized protein</fullName>
    </submittedName>
</protein>
<evidence type="ECO:0000313" key="2">
    <source>
        <dbReference type="EMBL" id="KKL23873.1"/>
    </source>
</evidence>
<dbReference type="AlphaFoldDB" id="A0A0F9EIZ0"/>
<reference evidence="2" key="1">
    <citation type="journal article" date="2015" name="Nature">
        <title>Complex archaea that bridge the gap between prokaryotes and eukaryotes.</title>
        <authorList>
            <person name="Spang A."/>
            <person name="Saw J.H."/>
            <person name="Jorgensen S.L."/>
            <person name="Zaremba-Niedzwiedzka K."/>
            <person name="Martijn J."/>
            <person name="Lind A.E."/>
            <person name="van Eijk R."/>
            <person name="Schleper C."/>
            <person name="Guy L."/>
            <person name="Ettema T.J."/>
        </authorList>
    </citation>
    <scope>NUCLEOTIDE SEQUENCE</scope>
</reference>
<sequence length="383" mass="42401">MYKIIVLIAVIGFSFYNISDATAQVQSPQLSTFQETAQILIDKQISNNVIASITLQSTSNQEIRIPSELEQQIRENERIIAIVLTSEKQCVLGVLDESCIMINVLRDPSDKGIIEIQDNTREIGDSLIDTINEVFDTNAEFHSVYLHQSAFTNQALETSGVISGRGTVSAVYTMPLEDTETMYSKISALLIPQVIRDSGGFYETAKQLSSEPKSAMTFSMITRENSFLYQLKLSVFYSNAANIDVISPLEFLKIDSLHRSNYFANGFYPLNSILHVVILSPESTNVNEVKGNIIPTEVVDGEKIPTDLSISGWVFDPESGNKIDGRYLFGQEFSVSKNELVFTLGSASTEQVLELDESIIVLIIVIASSAAAVFFLKGFKKKV</sequence>
<keyword evidence="1" id="KW-0812">Transmembrane</keyword>
<comment type="caution">
    <text evidence="2">The sequence shown here is derived from an EMBL/GenBank/DDBJ whole genome shotgun (WGS) entry which is preliminary data.</text>
</comment>
<proteinExistence type="predicted"/>
<organism evidence="2">
    <name type="scientific">marine sediment metagenome</name>
    <dbReference type="NCBI Taxonomy" id="412755"/>
    <lineage>
        <taxon>unclassified sequences</taxon>
        <taxon>metagenomes</taxon>
        <taxon>ecological metagenomes</taxon>
    </lineage>
</organism>
<dbReference type="EMBL" id="LAZR01036807">
    <property type="protein sequence ID" value="KKL23873.1"/>
    <property type="molecule type" value="Genomic_DNA"/>
</dbReference>
<name>A0A0F9EIZ0_9ZZZZ</name>
<accession>A0A0F9EIZ0</accession>
<gene>
    <name evidence="2" type="ORF">LCGC14_2421030</name>
</gene>
<evidence type="ECO:0000256" key="1">
    <source>
        <dbReference type="SAM" id="Phobius"/>
    </source>
</evidence>
<keyword evidence="1" id="KW-1133">Transmembrane helix</keyword>